<comment type="caution">
    <text evidence="2">The sequence shown here is derived from an EMBL/GenBank/DDBJ whole genome shotgun (WGS) entry which is preliminary data.</text>
</comment>
<keyword evidence="1" id="KW-0472">Membrane</keyword>
<reference evidence="2 3" key="1">
    <citation type="submission" date="2020-08" db="EMBL/GenBank/DDBJ databases">
        <title>A Genomic Blueprint of the Chicken Gut Microbiome.</title>
        <authorList>
            <person name="Gilroy R."/>
            <person name="Ravi A."/>
            <person name="Getino M."/>
            <person name="Pursley I."/>
            <person name="Horton D.L."/>
            <person name="Alikhan N.-F."/>
            <person name="Baker D."/>
            <person name="Gharbi K."/>
            <person name="Hall N."/>
            <person name="Watson M."/>
            <person name="Adriaenssens E.M."/>
            <person name="Foster-Nyarko E."/>
            <person name="Jarju S."/>
            <person name="Secka A."/>
            <person name="Antonio M."/>
            <person name="Oren A."/>
            <person name="Chaudhuri R."/>
            <person name="La Ragione R.M."/>
            <person name="Hildebrand F."/>
            <person name="Pallen M.J."/>
        </authorList>
    </citation>
    <scope>NUCLEOTIDE SEQUENCE [LARGE SCALE GENOMIC DNA]</scope>
    <source>
        <strain evidence="2 3">Sa3CVA3</strain>
    </source>
</reference>
<sequence>MNQKLRLWLRAANPMIPPRGMAEAQRSARVGAAALVIGAVQGLAGLPTLSDKMEQSAALMMQGGAVPAQDQAMFEGVMTAMTPVMIGGVVVLSAVYLVLAVVQWRKMTWLIPALMLAFLAYSLLSMVNGFALLGEEAGQLYGPLAVVQWIIMLATGFLYAAAVRGGLMLSRLKRSF</sequence>
<dbReference type="RefSeq" id="WP_191743056.1">
    <property type="nucleotide sequence ID" value="NZ_JACSQU010000001.1"/>
</dbReference>
<keyword evidence="1" id="KW-1133">Transmembrane helix</keyword>
<gene>
    <name evidence="2" type="ORF">H9656_04600</name>
</gene>
<feature type="transmembrane region" description="Helical" evidence="1">
    <location>
        <begin position="146"/>
        <end position="167"/>
    </location>
</feature>
<evidence type="ECO:0008006" key="4">
    <source>
        <dbReference type="Google" id="ProtNLM"/>
    </source>
</evidence>
<feature type="transmembrane region" description="Helical" evidence="1">
    <location>
        <begin position="80"/>
        <end position="102"/>
    </location>
</feature>
<keyword evidence="1" id="KW-0812">Transmembrane</keyword>
<dbReference type="EMBL" id="JACSQU010000001">
    <property type="protein sequence ID" value="MBD7940661.1"/>
    <property type="molecule type" value="Genomic_DNA"/>
</dbReference>
<name>A0ABR8QYQ5_9CAUL</name>
<proteinExistence type="predicted"/>
<protein>
    <recommendedName>
        <fullName evidence="4">DUF2127 domain-containing protein</fullName>
    </recommendedName>
</protein>
<feature type="transmembrane region" description="Helical" evidence="1">
    <location>
        <begin position="109"/>
        <end position="134"/>
    </location>
</feature>
<evidence type="ECO:0000256" key="1">
    <source>
        <dbReference type="SAM" id="Phobius"/>
    </source>
</evidence>
<organism evidence="2 3">
    <name type="scientific">Brevundimonas guildfordensis</name>
    <dbReference type="NCBI Taxonomy" id="2762241"/>
    <lineage>
        <taxon>Bacteria</taxon>
        <taxon>Pseudomonadati</taxon>
        <taxon>Pseudomonadota</taxon>
        <taxon>Alphaproteobacteria</taxon>
        <taxon>Caulobacterales</taxon>
        <taxon>Caulobacteraceae</taxon>
        <taxon>Brevundimonas</taxon>
    </lineage>
</organism>
<evidence type="ECO:0000313" key="3">
    <source>
        <dbReference type="Proteomes" id="UP000638918"/>
    </source>
</evidence>
<dbReference type="Proteomes" id="UP000638918">
    <property type="component" value="Unassembled WGS sequence"/>
</dbReference>
<accession>A0ABR8QYQ5</accession>
<keyword evidence="3" id="KW-1185">Reference proteome</keyword>
<evidence type="ECO:0000313" key="2">
    <source>
        <dbReference type="EMBL" id="MBD7940661.1"/>
    </source>
</evidence>